<evidence type="ECO:0000256" key="7">
    <source>
        <dbReference type="SAM" id="MobiDB-lite"/>
    </source>
</evidence>
<keyword evidence="6" id="KW-0539">Nucleus</keyword>
<keyword evidence="2" id="KW-0938">Abscisic acid signaling pathway</keyword>
<reference evidence="10" key="1">
    <citation type="journal article" date="2023" name="Nat. Commun.">
        <title>Diploid and tetraploid genomes of Acorus and the evolution of monocots.</title>
        <authorList>
            <person name="Ma L."/>
            <person name="Liu K.W."/>
            <person name="Li Z."/>
            <person name="Hsiao Y.Y."/>
            <person name="Qi Y."/>
            <person name="Fu T."/>
            <person name="Tang G.D."/>
            <person name="Zhang D."/>
            <person name="Sun W.H."/>
            <person name="Liu D.K."/>
            <person name="Li Y."/>
            <person name="Chen G.Z."/>
            <person name="Liu X.D."/>
            <person name="Liao X.Y."/>
            <person name="Jiang Y.T."/>
            <person name="Yu X."/>
            <person name="Hao Y."/>
            <person name="Huang J."/>
            <person name="Zhao X.W."/>
            <person name="Ke S."/>
            <person name="Chen Y.Y."/>
            <person name="Wu W.L."/>
            <person name="Hsu J.L."/>
            <person name="Lin Y.F."/>
            <person name="Huang M.D."/>
            <person name="Li C.Y."/>
            <person name="Huang L."/>
            <person name="Wang Z.W."/>
            <person name="Zhao X."/>
            <person name="Zhong W.Y."/>
            <person name="Peng D.H."/>
            <person name="Ahmad S."/>
            <person name="Lan S."/>
            <person name="Zhang J.S."/>
            <person name="Tsai W.C."/>
            <person name="Van de Peer Y."/>
            <person name="Liu Z.J."/>
        </authorList>
    </citation>
    <scope>NUCLEOTIDE SEQUENCE</scope>
    <source>
        <strain evidence="10">SCP</strain>
    </source>
</reference>
<dbReference type="GO" id="GO:0009738">
    <property type="term" value="P:abscisic acid-activated signaling pathway"/>
    <property type="evidence" value="ECO:0007669"/>
    <property type="project" value="UniProtKB-KW"/>
</dbReference>
<feature type="transmembrane region" description="Helical" evidence="8">
    <location>
        <begin position="71"/>
        <end position="97"/>
    </location>
</feature>
<accession>A0AAV9BRM4</accession>
<dbReference type="GO" id="GO:0003677">
    <property type="term" value="F:DNA binding"/>
    <property type="evidence" value="ECO:0007669"/>
    <property type="project" value="UniProtKB-KW"/>
</dbReference>
<comment type="caution">
    <text evidence="10">The sequence shown here is derived from an EMBL/GenBank/DDBJ whole genome shotgun (WGS) entry which is preliminary data.</text>
</comment>
<feature type="domain" description="BZIP" evidence="9">
    <location>
        <begin position="290"/>
        <end position="344"/>
    </location>
</feature>
<dbReference type="PANTHER" id="PTHR22952:SF175">
    <property type="entry name" value="PROTEIN ABSCISIC ACID-INSENSITIVE 5"/>
    <property type="match status" value="1"/>
</dbReference>
<evidence type="ECO:0000256" key="6">
    <source>
        <dbReference type="ARBA" id="ARBA00023242"/>
    </source>
</evidence>
<reference evidence="10" key="2">
    <citation type="submission" date="2023-06" db="EMBL/GenBank/DDBJ databases">
        <authorList>
            <person name="Ma L."/>
            <person name="Liu K.-W."/>
            <person name="Li Z."/>
            <person name="Hsiao Y.-Y."/>
            <person name="Qi Y."/>
            <person name="Fu T."/>
            <person name="Tang G."/>
            <person name="Zhang D."/>
            <person name="Sun W.-H."/>
            <person name="Liu D.-K."/>
            <person name="Li Y."/>
            <person name="Chen G.-Z."/>
            <person name="Liu X.-D."/>
            <person name="Liao X.-Y."/>
            <person name="Jiang Y.-T."/>
            <person name="Yu X."/>
            <person name="Hao Y."/>
            <person name="Huang J."/>
            <person name="Zhao X.-W."/>
            <person name="Ke S."/>
            <person name="Chen Y.-Y."/>
            <person name="Wu W.-L."/>
            <person name="Hsu J.-L."/>
            <person name="Lin Y.-F."/>
            <person name="Huang M.-D."/>
            <person name="Li C.-Y."/>
            <person name="Huang L."/>
            <person name="Wang Z.-W."/>
            <person name="Zhao X."/>
            <person name="Zhong W.-Y."/>
            <person name="Peng D.-H."/>
            <person name="Ahmad S."/>
            <person name="Lan S."/>
            <person name="Zhang J.-S."/>
            <person name="Tsai W.-C."/>
            <person name="Van De Peer Y."/>
            <person name="Liu Z.-J."/>
        </authorList>
    </citation>
    <scope>NUCLEOTIDE SEQUENCE</scope>
    <source>
        <strain evidence="10">SCP</strain>
        <tissue evidence="10">Leaves</tissue>
    </source>
</reference>
<evidence type="ECO:0000313" key="10">
    <source>
        <dbReference type="EMBL" id="KAK1278987.1"/>
    </source>
</evidence>
<dbReference type="Gene3D" id="1.20.5.170">
    <property type="match status" value="1"/>
</dbReference>
<evidence type="ECO:0000256" key="1">
    <source>
        <dbReference type="ARBA" id="ARBA00004123"/>
    </source>
</evidence>
<dbReference type="SUPFAM" id="SSF57959">
    <property type="entry name" value="Leucine zipper domain"/>
    <property type="match status" value="1"/>
</dbReference>
<dbReference type="PROSITE" id="PS50217">
    <property type="entry name" value="BZIP"/>
    <property type="match status" value="1"/>
</dbReference>
<feature type="compositionally biased region" description="Basic and acidic residues" evidence="7">
    <location>
        <begin position="289"/>
        <end position="305"/>
    </location>
</feature>
<protein>
    <submittedName>
        <fullName evidence="10">ABSCISIC ACID-INSENSITIVE 5-like protein 2</fullName>
    </submittedName>
</protein>
<dbReference type="GO" id="GO:0045893">
    <property type="term" value="P:positive regulation of DNA-templated transcription"/>
    <property type="evidence" value="ECO:0007669"/>
    <property type="project" value="InterPro"/>
</dbReference>
<dbReference type="Pfam" id="PF00170">
    <property type="entry name" value="bZIP_1"/>
    <property type="match status" value="1"/>
</dbReference>
<feature type="transmembrane region" description="Helical" evidence="8">
    <location>
        <begin position="41"/>
        <end position="59"/>
    </location>
</feature>
<dbReference type="EMBL" id="JAUJYN010000002">
    <property type="protein sequence ID" value="KAK1278987.1"/>
    <property type="molecule type" value="Genomic_DNA"/>
</dbReference>
<dbReference type="InterPro" id="IPR004827">
    <property type="entry name" value="bZIP"/>
</dbReference>
<dbReference type="AlphaFoldDB" id="A0AAV9BRM4"/>
<evidence type="ECO:0000256" key="4">
    <source>
        <dbReference type="ARBA" id="ARBA00023125"/>
    </source>
</evidence>
<dbReference type="SMART" id="SM00338">
    <property type="entry name" value="BRLZ"/>
    <property type="match status" value="1"/>
</dbReference>
<keyword evidence="11" id="KW-1185">Reference proteome</keyword>
<evidence type="ECO:0000259" key="9">
    <source>
        <dbReference type="PROSITE" id="PS50217"/>
    </source>
</evidence>
<sequence length="360" mass="40644">MHNSTSKIIDHNQTNPEYSPSLFPTISYGSSTSSPPLLTPFFYFSFSLYHYISFYIVYIDRKLFSPSPSGLSLPLWASPTLTPMNALFSSVLFIYVYGISIVTMEDKISLMALGRDHSHQSHPACIQGHQPFHSNNQFIPHTGFSSSSLQPQFNNLLYPPEDFMQTVPQYQHLPMMQIASQHAKHEFASASNSTPSGFEYLLYNGVFDTPEGNEWLQSQVAVQQHHHQGEMVGSVSNIMPGVTVQQQPDCLLGVIVQQPPDCSLRRRTNVGSCSGSASLDSQVTASSKEPSKKEKRMIKNRESAARSRAKKQAHIMKLEQDVKNLKFQLQLKQKDVDFLERTVKPPQPRYQLRRTMSTLN</sequence>
<feature type="compositionally biased region" description="Polar residues" evidence="7">
    <location>
        <begin position="269"/>
        <end position="288"/>
    </location>
</feature>
<dbReference type="InterPro" id="IPR046347">
    <property type="entry name" value="bZIP_sf"/>
</dbReference>
<comment type="subcellular location">
    <subcellularLocation>
        <location evidence="1">Nucleus</location>
    </subcellularLocation>
</comment>
<keyword evidence="4" id="KW-0238">DNA-binding</keyword>
<organism evidence="10 11">
    <name type="scientific">Acorus gramineus</name>
    <name type="common">Dwarf sweet flag</name>
    <dbReference type="NCBI Taxonomy" id="55184"/>
    <lineage>
        <taxon>Eukaryota</taxon>
        <taxon>Viridiplantae</taxon>
        <taxon>Streptophyta</taxon>
        <taxon>Embryophyta</taxon>
        <taxon>Tracheophyta</taxon>
        <taxon>Spermatophyta</taxon>
        <taxon>Magnoliopsida</taxon>
        <taxon>Liliopsida</taxon>
        <taxon>Acoraceae</taxon>
        <taxon>Acorus</taxon>
    </lineage>
</organism>
<evidence type="ECO:0000256" key="2">
    <source>
        <dbReference type="ARBA" id="ARBA00022682"/>
    </source>
</evidence>
<gene>
    <name evidence="10" type="ORF">QJS04_geneDACA020173</name>
</gene>
<dbReference type="Proteomes" id="UP001179952">
    <property type="component" value="Unassembled WGS sequence"/>
</dbReference>
<feature type="region of interest" description="Disordered" evidence="7">
    <location>
        <begin position="269"/>
        <end position="309"/>
    </location>
</feature>
<name>A0AAV9BRM4_ACOGR</name>
<proteinExistence type="predicted"/>
<evidence type="ECO:0000256" key="3">
    <source>
        <dbReference type="ARBA" id="ARBA00023015"/>
    </source>
</evidence>
<keyword evidence="5" id="KW-0804">Transcription</keyword>
<dbReference type="GO" id="GO:0005634">
    <property type="term" value="C:nucleus"/>
    <property type="evidence" value="ECO:0007669"/>
    <property type="project" value="UniProtKB-SubCell"/>
</dbReference>
<dbReference type="GO" id="GO:0003700">
    <property type="term" value="F:DNA-binding transcription factor activity"/>
    <property type="evidence" value="ECO:0007669"/>
    <property type="project" value="InterPro"/>
</dbReference>
<dbReference type="PANTHER" id="PTHR22952">
    <property type="entry name" value="CAMP-RESPONSE ELEMENT BINDING PROTEIN-RELATED"/>
    <property type="match status" value="1"/>
</dbReference>
<evidence type="ECO:0000256" key="5">
    <source>
        <dbReference type="ARBA" id="ARBA00023163"/>
    </source>
</evidence>
<evidence type="ECO:0000256" key="8">
    <source>
        <dbReference type="SAM" id="Phobius"/>
    </source>
</evidence>
<dbReference type="PROSITE" id="PS00036">
    <property type="entry name" value="BZIP_BASIC"/>
    <property type="match status" value="1"/>
</dbReference>
<dbReference type="InterPro" id="IPR043452">
    <property type="entry name" value="BZIP46-like"/>
</dbReference>
<keyword evidence="8" id="KW-0472">Membrane</keyword>
<dbReference type="CDD" id="cd14707">
    <property type="entry name" value="bZIP_plant_BZIP46"/>
    <property type="match status" value="1"/>
</dbReference>
<keyword evidence="8" id="KW-0812">Transmembrane</keyword>
<keyword evidence="3" id="KW-0805">Transcription regulation</keyword>
<keyword evidence="8" id="KW-1133">Transmembrane helix</keyword>
<evidence type="ECO:0000313" key="11">
    <source>
        <dbReference type="Proteomes" id="UP001179952"/>
    </source>
</evidence>